<keyword evidence="4" id="KW-1185">Reference proteome</keyword>
<dbReference type="PROSITE" id="PS51819">
    <property type="entry name" value="VOC"/>
    <property type="match status" value="1"/>
</dbReference>
<dbReference type="InterPro" id="IPR029068">
    <property type="entry name" value="Glyas_Bleomycin-R_OHBP_Dase"/>
</dbReference>
<dbReference type="EMBL" id="JBHSXH010000004">
    <property type="protein sequence ID" value="MFC6823515.1"/>
    <property type="molecule type" value="Genomic_DNA"/>
</dbReference>
<dbReference type="CDD" id="cd08353">
    <property type="entry name" value="VOC_like"/>
    <property type="match status" value="1"/>
</dbReference>
<dbReference type="PANTHER" id="PTHR43048:SF5">
    <property type="entry name" value="BLR5325 PROTEIN"/>
    <property type="match status" value="1"/>
</dbReference>
<dbReference type="PANTHER" id="PTHR43048">
    <property type="entry name" value="METHYLMALONYL-COA EPIMERASE"/>
    <property type="match status" value="1"/>
</dbReference>
<dbReference type="InterPro" id="IPR004360">
    <property type="entry name" value="Glyas_Fos-R_dOase_dom"/>
</dbReference>
<evidence type="ECO:0000313" key="4">
    <source>
        <dbReference type="Proteomes" id="UP001596408"/>
    </source>
</evidence>
<gene>
    <name evidence="3" type="ORF">ACFQEV_00625</name>
</gene>
<name>A0ABD5TSX1_9EURY</name>
<dbReference type="Gene3D" id="3.10.180.10">
    <property type="entry name" value="2,3-Dihydroxybiphenyl 1,2-Dioxygenase, domain 1"/>
    <property type="match status" value="1"/>
</dbReference>
<dbReference type="InterPro" id="IPR051785">
    <property type="entry name" value="MMCE/EMCE_epimerase"/>
</dbReference>
<evidence type="ECO:0000256" key="1">
    <source>
        <dbReference type="ARBA" id="ARBA00022723"/>
    </source>
</evidence>
<evidence type="ECO:0000313" key="3">
    <source>
        <dbReference type="EMBL" id="MFC6823515.1"/>
    </source>
</evidence>
<evidence type="ECO:0000259" key="2">
    <source>
        <dbReference type="PROSITE" id="PS51819"/>
    </source>
</evidence>
<dbReference type="SUPFAM" id="SSF54593">
    <property type="entry name" value="Glyoxalase/Bleomycin resistance protein/Dihydroxybiphenyl dioxygenase"/>
    <property type="match status" value="1"/>
</dbReference>
<organism evidence="3 4">
    <name type="scientific">Halopelagius fulvigenes</name>
    <dbReference type="NCBI Taxonomy" id="1198324"/>
    <lineage>
        <taxon>Archaea</taxon>
        <taxon>Methanobacteriati</taxon>
        <taxon>Methanobacteriota</taxon>
        <taxon>Stenosarchaea group</taxon>
        <taxon>Halobacteria</taxon>
        <taxon>Halobacteriales</taxon>
        <taxon>Haloferacaceae</taxon>
    </lineage>
</organism>
<proteinExistence type="predicted"/>
<dbReference type="AlphaFoldDB" id="A0ABD5TSX1"/>
<dbReference type="Proteomes" id="UP001596408">
    <property type="component" value="Unassembled WGS sequence"/>
</dbReference>
<comment type="caution">
    <text evidence="3">The sequence shown here is derived from an EMBL/GenBank/DDBJ whole genome shotgun (WGS) entry which is preliminary data.</text>
</comment>
<sequence length="150" mass="16397">MQFPRLDHVGVVVDDLDAAATFFLDLGFELEGGGLVEGEWVDEVVGLDGIRAEIVMVRTPDGGGKLELIKFHAPADNESAHPLPANRLGFRHIALAVGDLDATVDGLRDRDFDTVGEIREYEDTYRLCYIRGPEGLIVELTEQITSEGTS</sequence>
<protein>
    <submittedName>
        <fullName evidence="3">VOC family protein</fullName>
    </submittedName>
</protein>
<reference evidence="3 4" key="1">
    <citation type="journal article" date="2019" name="Int. J. Syst. Evol. Microbiol.">
        <title>The Global Catalogue of Microorganisms (GCM) 10K type strain sequencing project: providing services to taxonomists for standard genome sequencing and annotation.</title>
        <authorList>
            <consortium name="The Broad Institute Genomics Platform"/>
            <consortium name="The Broad Institute Genome Sequencing Center for Infectious Disease"/>
            <person name="Wu L."/>
            <person name="Ma J."/>
        </authorList>
    </citation>
    <scope>NUCLEOTIDE SEQUENCE [LARGE SCALE GENOMIC DNA]</scope>
    <source>
        <strain evidence="3 4">YIM 94188</strain>
    </source>
</reference>
<feature type="domain" description="VOC" evidence="2">
    <location>
        <begin position="5"/>
        <end position="143"/>
    </location>
</feature>
<keyword evidence="1" id="KW-0479">Metal-binding</keyword>
<accession>A0ABD5TSX1</accession>
<dbReference type="RefSeq" id="WP_379691950.1">
    <property type="nucleotide sequence ID" value="NZ_JBHSXH010000004.1"/>
</dbReference>
<dbReference type="InterPro" id="IPR037523">
    <property type="entry name" value="VOC_core"/>
</dbReference>
<dbReference type="GO" id="GO:0046872">
    <property type="term" value="F:metal ion binding"/>
    <property type="evidence" value="ECO:0007669"/>
    <property type="project" value="UniProtKB-KW"/>
</dbReference>
<dbReference type="Pfam" id="PF00903">
    <property type="entry name" value="Glyoxalase"/>
    <property type="match status" value="1"/>
</dbReference>